<dbReference type="Pfam" id="PF08970">
    <property type="entry name" value="Sda"/>
    <property type="match status" value="1"/>
</dbReference>
<dbReference type="EMBL" id="AP023366">
    <property type="protein sequence ID" value="BCJ88146.1"/>
    <property type="molecule type" value="Genomic_DNA"/>
</dbReference>
<protein>
    <recommendedName>
        <fullName evidence="3">Sporulation histidine kinase inhibitor Sda</fullName>
    </recommendedName>
</protein>
<dbReference type="RefSeq" id="WP_226375253.1">
    <property type="nucleotide sequence ID" value="NZ_AP023366.1"/>
</dbReference>
<evidence type="ECO:0000313" key="2">
    <source>
        <dbReference type="Proteomes" id="UP000593802"/>
    </source>
</evidence>
<dbReference type="InterPro" id="IPR036916">
    <property type="entry name" value="Sda_sf"/>
</dbReference>
<dbReference type="KEGG" id="eff:skT53_31310"/>
<organism evidence="1 2">
    <name type="scientific">Effusibacillus dendaii</name>
    <dbReference type="NCBI Taxonomy" id="2743772"/>
    <lineage>
        <taxon>Bacteria</taxon>
        <taxon>Bacillati</taxon>
        <taxon>Bacillota</taxon>
        <taxon>Bacilli</taxon>
        <taxon>Bacillales</taxon>
        <taxon>Alicyclobacillaceae</taxon>
        <taxon>Effusibacillus</taxon>
    </lineage>
</organism>
<proteinExistence type="predicted"/>
<dbReference type="InterPro" id="IPR015064">
    <property type="entry name" value="Sda"/>
</dbReference>
<evidence type="ECO:0008006" key="3">
    <source>
        <dbReference type="Google" id="ProtNLM"/>
    </source>
</evidence>
<accession>A0A7I8DGY7</accession>
<evidence type="ECO:0000313" key="1">
    <source>
        <dbReference type="EMBL" id="BCJ88146.1"/>
    </source>
</evidence>
<dbReference type="Gene3D" id="1.10.287.1100">
    <property type="entry name" value="Sporulation inhibitor A"/>
    <property type="match status" value="1"/>
</dbReference>
<name>A0A7I8DGY7_9BACL</name>
<sequence>MNKVIAMLKQLTDHTLLDCYEKSLELNLDDEFVQYLLEEIYRRGLQNAIELLPT</sequence>
<dbReference type="SUPFAM" id="SSF100985">
    <property type="entry name" value="Sporulation inhibitor Sda"/>
    <property type="match status" value="1"/>
</dbReference>
<gene>
    <name evidence="1" type="ORF">skT53_31310</name>
</gene>
<dbReference type="AlphaFoldDB" id="A0A7I8DGY7"/>
<reference evidence="1 2" key="1">
    <citation type="submission" date="2020-08" db="EMBL/GenBank/DDBJ databases">
        <title>Complete Genome Sequence of Effusibacillus dendaii Strain skT53, Isolated from Farmland soil.</title>
        <authorList>
            <person name="Konishi T."/>
            <person name="Kawasaki H."/>
        </authorList>
    </citation>
    <scope>NUCLEOTIDE SEQUENCE [LARGE SCALE GENOMIC DNA]</scope>
    <source>
        <strain evidence="2">skT53</strain>
    </source>
</reference>
<keyword evidence="2" id="KW-1185">Reference proteome</keyword>
<dbReference type="Proteomes" id="UP000593802">
    <property type="component" value="Chromosome"/>
</dbReference>